<dbReference type="InterPro" id="IPR036282">
    <property type="entry name" value="Glutathione-S-Trfase_C_sf"/>
</dbReference>
<dbReference type="Pfam" id="PF22041">
    <property type="entry name" value="GST_C_7"/>
    <property type="match status" value="1"/>
</dbReference>
<dbReference type="Proteomes" id="UP000234254">
    <property type="component" value="Unassembled WGS sequence"/>
</dbReference>
<dbReference type="OrthoDB" id="4951845at2759"/>
<keyword evidence="3" id="KW-1185">Reference proteome</keyword>
<dbReference type="AlphaFoldDB" id="A0A2I1D7Y3"/>
<reference evidence="2" key="1">
    <citation type="submission" date="2016-12" db="EMBL/GenBank/DDBJ databases">
        <title>The genomes of Aspergillus section Nigri reveals drivers in fungal speciation.</title>
        <authorList>
            <consortium name="DOE Joint Genome Institute"/>
            <person name="Vesth T.C."/>
            <person name="Nybo J."/>
            <person name="Theobald S."/>
            <person name="Brandl J."/>
            <person name="Frisvad J.C."/>
            <person name="Nielsen K.F."/>
            <person name="Lyhne E.K."/>
            <person name="Kogle M.E."/>
            <person name="Kuo A."/>
            <person name="Riley R."/>
            <person name="Clum A."/>
            <person name="Nolan M."/>
            <person name="Lipzen A."/>
            <person name="Salamov A."/>
            <person name="Henrissat B."/>
            <person name="Wiebenga A."/>
            <person name="De vries R.P."/>
            <person name="Grigoriev I.V."/>
            <person name="Mortensen U.H."/>
            <person name="Andersen M.R."/>
            <person name="Baker S.E."/>
        </authorList>
    </citation>
    <scope>NUCLEOTIDE SEQUENCE</scope>
    <source>
        <strain evidence="2">IBT 28561</strain>
    </source>
</reference>
<evidence type="ECO:0000313" key="2">
    <source>
        <dbReference type="EMBL" id="PKY05958.1"/>
    </source>
</evidence>
<sequence>MAQTTPVHFFDITSTLPGPSKSWSPNTLKARMVLNYKRILYVESFISYPDIAPLISHQFGLPPNAEGIPFTLPAISHPPTVTENPHGALMDSFAIAAHLDRNFPSPPLFPSLDASYALALAVDKLVNKVAAKGWTLFIPLIADILDPRGREYFIKTRSAWFGKPLSQLRPRDEREVRTMVDGMKTELATIAQMLRGRIGKKGPFFEGVRPGYADFLVVAFLAWVERADKELWQELVSVGDGPLQALWDACRPWMEGQGEVKEWDVRR</sequence>
<name>A0A2I1D7Y3_ASPC2</name>
<accession>A0A2I1D7Y3</accession>
<dbReference type="SUPFAM" id="SSF52833">
    <property type="entry name" value="Thioredoxin-like"/>
    <property type="match status" value="1"/>
</dbReference>
<dbReference type="InterPro" id="IPR054416">
    <property type="entry name" value="GST_UstS-like_C"/>
</dbReference>
<comment type="caution">
    <text evidence="2">The sequence shown here is derived from an EMBL/GenBank/DDBJ whole genome shotgun (WGS) entry which is preliminary data.</text>
</comment>
<organism evidence="2 3">
    <name type="scientific">Aspergillus campestris (strain IBT 28561)</name>
    <dbReference type="NCBI Taxonomy" id="1392248"/>
    <lineage>
        <taxon>Eukaryota</taxon>
        <taxon>Fungi</taxon>
        <taxon>Dikarya</taxon>
        <taxon>Ascomycota</taxon>
        <taxon>Pezizomycotina</taxon>
        <taxon>Eurotiomycetes</taxon>
        <taxon>Eurotiomycetidae</taxon>
        <taxon>Eurotiales</taxon>
        <taxon>Aspergillaceae</taxon>
        <taxon>Aspergillus</taxon>
        <taxon>Aspergillus subgen. Circumdati</taxon>
    </lineage>
</organism>
<gene>
    <name evidence="2" type="ORF">P168DRAFT_310096</name>
</gene>
<evidence type="ECO:0000313" key="3">
    <source>
        <dbReference type="Proteomes" id="UP000234254"/>
    </source>
</evidence>
<proteinExistence type="predicted"/>
<dbReference type="RefSeq" id="XP_024694552.1">
    <property type="nucleotide sequence ID" value="XM_024839367.1"/>
</dbReference>
<dbReference type="SUPFAM" id="SSF47616">
    <property type="entry name" value="GST C-terminal domain-like"/>
    <property type="match status" value="1"/>
</dbReference>
<dbReference type="Gene3D" id="3.40.30.10">
    <property type="entry name" value="Glutaredoxin"/>
    <property type="match status" value="1"/>
</dbReference>
<protein>
    <recommendedName>
        <fullName evidence="1">Glutathione S-transferase UstS-like C-terminal domain-containing protein</fullName>
    </recommendedName>
</protein>
<dbReference type="Gene3D" id="1.20.1050.10">
    <property type="match status" value="1"/>
</dbReference>
<dbReference type="VEuPathDB" id="FungiDB:P168DRAFT_310096"/>
<feature type="domain" description="Glutathione S-transferase UstS-like C-terminal" evidence="1">
    <location>
        <begin position="117"/>
        <end position="253"/>
    </location>
</feature>
<dbReference type="GeneID" id="36546891"/>
<dbReference type="EMBL" id="MSFM01000004">
    <property type="protein sequence ID" value="PKY05958.1"/>
    <property type="molecule type" value="Genomic_DNA"/>
</dbReference>
<dbReference type="InterPro" id="IPR036249">
    <property type="entry name" value="Thioredoxin-like_sf"/>
</dbReference>
<evidence type="ECO:0000259" key="1">
    <source>
        <dbReference type="Pfam" id="PF22041"/>
    </source>
</evidence>